<name>A0A3Q7HSD4_SOLLC</name>
<protein>
    <recommendedName>
        <fullName evidence="1">HAT C-terminal dimerisation domain-containing protein</fullName>
    </recommendedName>
</protein>
<reference evidence="2" key="1">
    <citation type="journal article" date="2012" name="Nature">
        <title>The tomato genome sequence provides insights into fleshy fruit evolution.</title>
        <authorList>
            <consortium name="Tomato Genome Consortium"/>
        </authorList>
    </citation>
    <scope>NUCLEOTIDE SEQUENCE [LARGE SCALE GENOMIC DNA]</scope>
    <source>
        <strain evidence="2">cv. Heinz 1706</strain>
    </source>
</reference>
<accession>A0A3Q7HSD4</accession>
<dbReference type="Proteomes" id="UP000004994">
    <property type="component" value="Chromosome 6"/>
</dbReference>
<dbReference type="AlphaFoldDB" id="A0A3Q7HSD4"/>
<dbReference type="InParanoid" id="A0A3Q7HSD4"/>
<proteinExistence type="predicted"/>
<reference evidence="2" key="2">
    <citation type="submission" date="2019-01" db="UniProtKB">
        <authorList>
            <consortium name="EnsemblPlants"/>
        </authorList>
    </citation>
    <scope>IDENTIFICATION</scope>
    <source>
        <strain evidence="2">cv. Heinz 1706</strain>
    </source>
</reference>
<dbReference type="InterPro" id="IPR008906">
    <property type="entry name" value="HATC_C_dom"/>
</dbReference>
<sequence>MCSRRTVAFPTLSKMICDVLVIQASSVALDAAFSAASVHSINVRGEYDSSSRMTSQKCERQMMSDNSEKYKTSNSTRQHLYKMQITDKPEEEFQSKGHDVY</sequence>
<keyword evidence="3" id="KW-1185">Reference proteome</keyword>
<dbReference type="EnsemblPlants" id="Solyc06g065735.1.1">
    <property type="protein sequence ID" value="Solyc06g065735.1.1"/>
    <property type="gene ID" value="Solyc06g065735.1"/>
</dbReference>
<feature type="domain" description="HAT C-terminal dimerisation" evidence="1">
    <location>
        <begin position="7"/>
        <end position="42"/>
    </location>
</feature>
<dbReference type="Gramene" id="Solyc06g065735.1.1">
    <property type="protein sequence ID" value="Solyc06g065735.1.1"/>
    <property type="gene ID" value="Solyc06g065735.1"/>
</dbReference>
<evidence type="ECO:0000313" key="2">
    <source>
        <dbReference type="EnsemblPlants" id="Solyc06g065735.1.1"/>
    </source>
</evidence>
<dbReference type="Pfam" id="PF05699">
    <property type="entry name" value="Dimer_Tnp_hAT"/>
    <property type="match status" value="1"/>
</dbReference>
<dbReference type="GO" id="GO:0046983">
    <property type="term" value="F:protein dimerization activity"/>
    <property type="evidence" value="ECO:0007669"/>
    <property type="project" value="InterPro"/>
</dbReference>
<organism evidence="2">
    <name type="scientific">Solanum lycopersicum</name>
    <name type="common">Tomato</name>
    <name type="synonym">Lycopersicon esculentum</name>
    <dbReference type="NCBI Taxonomy" id="4081"/>
    <lineage>
        <taxon>Eukaryota</taxon>
        <taxon>Viridiplantae</taxon>
        <taxon>Streptophyta</taxon>
        <taxon>Embryophyta</taxon>
        <taxon>Tracheophyta</taxon>
        <taxon>Spermatophyta</taxon>
        <taxon>Magnoliopsida</taxon>
        <taxon>eudicotyledons</taxon>
        <taxon>Gunneridae</taxon>
        <taxon>Pentapetalae</taxon>
        <taxon>asterids</taxon>
        <taxon>lamiids</taxon>
        <taxon>Solanales</taxon>
        <taxon>Solanaceae</taxon>
        <taxon>Solanoideae</taxon>
        <taxon>Solaneae</taxon>
        <taxon>Solanum</taxon>
        <taxon>Solanum subgen. Lycopersicon</taxon>
    </lineage>
</organism>
<evidence type="ECO:0000313" key="3">
    <source>
        <dbReference type="Proteomes" id="UP000004994"/>
    </source>
</evidence>
<evidence type="ECO:0000259" key="1">
    <source>
        <dbReference type="Pfam" id="PF05699"/>
    </source>
</evidence>